<reference evidence="1 2" key="1">
    <citation type="journal article" date="2011" name="Stand. Genomic Sci.">
        <title>Complete genome sequence of the filamentous gliding predatory bacterium Herpetosiphon aurantiacus type strain (114-95(T)).</title>
        <authorList>
            <person name="Kiss H."/>
            <person name="Nett M."/>
            <person name="Domin N."/>
            <person name="Martin K."/>
            <person name="Maresca J.A."/>
            <person name="Copeland A."/>
            <person name="Lapidus A."/>
            <person name="Lucas S."/>
            <person name="Berry K.W."/>
            <person name="Glavina Del Rio T."/>
            <person name="Dalin E."/>
            <person name="Tice H."/>
            <person name="Pitluck S."/>
            <person name="Richardson P."/>
            <person name="Bruce D."/>
            <person name="Goodwin L."/>
            <person name="Han C."/>
            <person name="Detter J.C."/>
            <person name="Schmutz J."/>
            <person name="Brettin T."/>
            <person name="Land M."/>
            <person name="Hauser L."/>
            <person name="Kyrpides N.C."/>
            <person name="Ivanova N."/>
            <person name="Goker M."/>
            <person name="Woyke T."/>
            <person name="Klenk H.P."/>
            <person name="Bryant D.A."/>
        </authorList>
    </citation>
    <scope>NUCLEOTIDE SEQUENCE [LARGE SCALE GENOMIC DNA]</scope>
    <source>
        <strain evidence="2">ATCC 23779 / DSM 785 / 114-95</strain>
    </source>
</reference>
<dbReference type="KEGG" id="hau:Haur_2291"/>
<organism evidence="1 2">
    <name type="scientific">Herpetosiphon aurantiacus (strain ATCC 23779 / DSM 785 / 114-95)</name>
    <dbReference type="NCBI Taxonomy" id="316274"/>
    <lineage>
        <taxon>Bacteria</taxon>
        <taxon>Bacillati</taxon>
        <taxon>Chloroflexota</taxon>
        <taxon>Chloroflexia</taxon>
        <taxon>Herpetosiphonales</taxon>
        <taxon>Herpetosiphonaceae</taxon>
        <taxon>Herpetosiphon</taxon>
    </lineage>
</organism>
<accession>A9AXW5</accession>
<dbReference type="HOGENOM" id="CLU_2569164_0_0_0"/>
<evidence type="ECO:0000313" key="1">
    <source>
        <dbReference type="EMBL" id="ABX04931.1"/>
    </source>
</evidence>
<keyword evidence="2" id="KW-1185">Reference proteome</keyword>
<proteinExistence type="predicted"/>
<evidence type="ECO:0000313" key="2">
    <source>
        <dbReference type="Proteomes" id="UP000000787"/>
    </source>
</evidence>
<protein>
    <submittedName>
        <fullName evidence="1">Uncharacterized protein</fullName>
    </submittedName>
</protein>
<gene>
    <name evidence="1" type="ordered locus">Haur_2291</name>
</gene>
<dbReference type="Proteomes" id="UP000000787">
    <property type="component" value="Chromosome"/>
</dbReference>
<dbReference type="STRING" id="316274.Haur_2291"/>
<dbReference type="AlphaFoldDB" id="A9AXW5"/>
<dbReference type="BioCyc" id="HAUR316274:GHYA-2319-MONOMER"/>
<sequence>MPRFQLWLDQTVIGLTAIHDARTIGHFSLHKGYQQYGQLAFEQAKKVAKEQAAFVPNQRSSVCISIKPIDNKVLVRASFKL</sequence>
<name>A9AXW5_HERA2</name>
<dbReference type="EMBL" id="CP000875">
    <property type="protein sequence ID" value="ABX04931.1"/>
    <property type="molecule type" value="Genomic_DNA"/>
</dbReference>
<dbReference type="InParanoid" id="A9AXW5"/>